<dbReference type="RefSeq" id="XP_017999319.1">
    <property type="nucleotide sequence ID" value="XM_018145441.1"/>
</dbReference>
<evidence type="ECO:0000313" key="4">
    <source>
        <dbReference type="Proteomes" id="UP000038010"/>
    </source>
</evidence>
<dbReference type="Gene3D" id="2.60.40.640">
    <property type="match status" value="1"/>
</dbReference>
<feature type="region of interest" description="Disordered" evidence="1">
    <location>
        <begin position="346"/>
        <end position="374"/>
    </location>
</feature>
<dbReference type="InterPro" id="IPR011021">
    <property type="entry name" value="Arrestin-like_N"/>
</dbReference>
<organism evidence="3 4">
    <name type="scientific">Cyphellophora attinorum</name>
    <dbReference type="NCBI Taxonomy" id="1664694"/>
    <lineage>
        <taxon>Eukaryota</taxon>
        <taxon>Fungi</taxon>
        <taxon>Dikarya</taxon>
        <taxon>Ascomycota</taxon>
        <taxon>Pezizomycotina</taxon>
        <taxon>Eurotiomycetes</taxon>
        <taxon>Chaetothyriomycetidae</taxon>
        <taxon>Chaetothyriales</taxon>
        <taxon>Cyphellophoraceae</taxon>
        <taxon>Cyphellophora</taxon>
    </lineage>
</organism>
<dbReference type="GeneID" id="28737321"/>
<protein>
    <recommendedName>
        <fullName evidence="2">Arrestin-like N-terminal domain-containing protein</fullName>
    </recommendedName>
</protein>
<dbReference type="InterPro" id="IPR014752">
    <property type="entry name" value="Arrestin-like_C"/>
</dbReference>
<feature type="domain" description="Arrestin-like N-terminal" evidence="2">
    <location>
        <begin position="13"/>
        <end position="107"/>
    </location>
</feature>
<keyword evidence="4" id="KW-1185">Reference proteome</keyword>
<proteinExistence type="predicted"/>
<evidence type="ECO:0000256" key="1">
    <source>
        <dbReference type="SAM" id="MobiDB-lite"/>
    </source>
</evidence>
<evidence type="ECO:0000313" key="3">
    <source>
        <dbReference type="EMBL" id="KPI39356.1"/>
    </source>
</evidence>
<sequence length="509" mass="56060">MPRTGPSKSNGLTISLDDFQPTYQPGDVLIGRVTLSNAPLQSSSVRLKFFGRAKTKYTVKTSNGTSIERGRAGFFEVAQHLTTETVAADGSRSFPFSVTVPTSSQPNMSSRGDEFKHHSDYLSTLDVAKKTVDVTKHPLPSVMYYHAKSEMSGKTSEAYVEYGLHASVAGKEATLPIFIRQKSSAVPILDHHMMYRSILQTLQTPRLLAEHADKELTFRQKSSRFFKRSKTPKYVFQVRIETPSTVQLEHPNAVPIKIGIVPDLHSTRTTISLDALPPVYLSQFKLQLELCVDIRCPGTFWDSENDKHHDIDIPILFPQRMLIPTLAPEGDGKPLTSSWGLQAVPTTTTANGLSPQVTTNGPADARTTRSASFASQATTLPPLPSLATSSNTPLDIGNTLSIFIGTSACTTRHSKPHPFKRQLYPSFKTYNIHLYYKLKWKATISCAGEVEELSGTSPLTILAPSEQQEEQKMRELGIEGMKKNYDDLMAGLESGFSILEGILQVVGSV</sequence>
<comment type="caution">
    <text evidence="3">The sequence shown here is derived from an EMBL/GenBank/DDBJ whole genome shotgun (WGS) entry which is preliminary data.</text>
</comment>
<reference evidence="3 4" key="1">
    <citation type="submission" date="2015-06" db="EMBL/GenBank/DDBJ databases">
        <title>Draft genome of the ant-associated black yeast Phialophora attae CBS 131958.</title>
        <authorList>
            <person name="Moreno L.F."/>
            <person name="Stielow B.J."/>
            <person name="de Hoog S."/>
            <person name="Vicente V.A."/>
            <person name="Weiss V.A."/>
            <person name="de Vries M."/>
            <person name="Cruz L.M."/>
            <person name="Souza E.M."/>
        </authorList>
    </citation>
    <scope>NUCLEOTIDE SEQUENCE [LARGE SCALE GENOMIC DNA]</scope>
    <source>
        <strain evidence="3 4">CBS 131958</strain>
    </source>
</reference>
<accession>A0A0N1HNZ6</accession>
<dbReference type="VEuPathDB" id="FungiDB:AB675_5244"/>
<dbReference type="OrthoDB" id="4160861at2759"/>
<dbReference type="Proteomes" id="UP000038010">
    <property type="component" value="Unassembled WGS sequence"/>
</dbReference>
<name>A0A0N1HNZ6_9EURO</name>
<gene>
    <name evidence="3" type="ORF">AB675_5244</name>
</gene>
<feature type="compositionally biased region" description="Polar residues" evidence="1">
    <location>
        <begin position="346"/>
        <end position="361"/>
    </location>
</feature>
<dbReference type="EMBL" id="LFJN01000015">
    <property type="protein sequence ID" value="KPI39356.1"/>
    <property type="molecule type" value="Genomic_DNA"/>
</dbReference>
<evidence type="ECO:0000259" key="2">
    <source>
        <dbReference type="Pfam" id="PF00339"/>
    </source>
</evidence>
<dbReference type="AlphaFoldDB" id="A0A0N1HNZ6"/>
<dbReference type="Pfam" id="PF00339">
    <property type="entry name" value="Arrestin_N"/>
    <property type="match status" value="1"/>
</dbReference>